<evidence type="ECO:0000256" key="3">
    <source>
        <dbReference type="SAM" id="Phobius"/>
    </source>
</evidence>
<dbReference type="InterPro" id="IPR036736">
    <property type="entry name" value="ACP-like_sf"/>
</dbReference>
<keyword evidence="2" id="KW-0597">Phosphoprotein</keyword>
<sequence>MEGMATLTDGGGRDLRLVFETACDRAAAATALECGPHTLTYAELDARANRLAHHLRGLGIGRGSRVALLVPRSVEMYVSLLGTGKAGAAFVPIDPASPPDRIAWIARDAAVDLVLTVSGLAPALDGLACRVVALDTCARELAAAPASRPPRTPPGNPDGDPDPVAYIMYTSGSSGRPKGVEIAQSSICNFLDVVPRVYDVRPRDRVYQGMTISFDFSIEEIWPTWSVGATLVAGPGGSGRLGAELGAFLADREVTVLYCVPTLLETIPHDLPRVRSIVVGGEACPAQLVERWSGPGRRILNTYGPTEATVTATWAELRPGRAVTIGTPLPTYAVVLLDERHRPVPDGSVGEICVGGPGVARGYVGRPELTAERFIHHPLAPGGGRLYLTGDLGRLTPGGEIEFLGRADSEVKIRGYRVDLGEIDSVLLEDPGVAEAVTALVPAGSVLAAYVVRAPGGTEPDDALAGRLHERLRRRLPAYMVPSCLDVLPALPTMASGKVDRARLPAPSGRRLVGGGEVVPVRGALETRVRDVWAEVLGIEPAALSAEADFFTDLGGHSLLAARAVSLLRGRGIGAGAALRDLYAHPTVRGLAARLDAPADTARRTAPPRPAPLTHGTRRIAAAGAAQAGMLYLLLLPLTLPVAYVYAAHGGGSLDRFPAELAVGALTGYLGVRWLVPVLLVRPLAAGIAPGRHPLWGRTYLRLWAVNALLGVSPLPVLSGSPLMAGYLRLLGARVGPRTTIATSAITLPALLRVGGDTSVGYGVSLSPWRVADGWVTVAPIEIGPRAFVGANAVLEPGARMGAGAGLGEQSVVGRGESVPAGARWAGSPPSPVDSLGPAAEALLRAPGDPGGRRARHTAAALAGLVCLEAAGPATVVPGLALFWWAVPAWGVPGTVGAAVLFGPVFVLTTCAVIAAGKRLVLPRVPAGIHPVRSGLGVRKWVADKLLELSLATTNSLYATLYTVPWLRLLGARIGRGSEVSTAAHLDPDLLTLGEGSFVADMAHVGAATFAAGRVSFGRTEVGRRAFVGNAAVVPAGTRTGAGSLIGVSTVPPPDGVPAGSTWLGSPAMLLPVRQSSGSFPEELTFRPGRAAVRRRLAIEFFRATLPASLLGGGVCLFLPALSAVARAPSAVVPVLVAPVLAAASALAVIGCCALAKWLVVGVYRPRVEPLWSLFVRRTEFVTGLYEAAAVPAGVGLLIGTPFLPPVLRRFGARIGRRTWIGTTFLTEFDLVDLGDDVAIGLRVSLQTHLFEDRVMKMSVVRVEDGASVGTRAVVLYDAVVGAGVRLDALSLLMKGERLVPGTLWRGIPAEAVTEEPAVTAPGAPVNR</sequence>
<accession>A0A345HZJ1</accession>
<dbReference type="InterPro" id="IPR009081">
    <property type="entry name" value="PP-bd_ACP"/>
</dbReference>
<dbReference type="Gene3D" id="3.40.50.12780">
    <property type="entry name" value="N-terminal domain of ligase-like"/>
    <property type="match status" value="1"/>
</dbReference>
<dbReference type="SUPFAM" id="SSF51161">
    <property type="entry name" value="Trimeric LpxA-like enzymes"/>
    <property type="match status" value="3"/>
</dbReference>
<dbReference type="InterPro" id="IPR025110">
    <property type="entry name" value="AMP-bd_C"/>
</dbReference>
<proteinExistence type="predicted"/>
<feature type="transmembrane region" description="Helical" evidence="3">
    <location>
        <begin position="1104"/>
        <end position="1126"/>
    </location>
</feature>
<feature type="transmembrane region" description="Helical" evidence="3">
    <location>
        <begin position="661"/>
        <end position="681"/>
    </location>
</feature>
<feature type="domain" description="Carrier" evidence="4">
    <location>
        <begin position="523"/>
        <end position="599"/>
    </location>
</feature>
<evidence type="ECO:0000313" key="5">
    <source>
        <dbReference type="EMBL" id="AXG82115.1"/>
    </source>
</evidence>
<evidence type="ECO:0000256" key="2">
    <source>
        <dbReference type="ARBA" id="ARBA00022553"/>
    </source>
</evidence>
<reference evidence="6" key="1">
    <citation type="submission" date="2018-07" db="EMBL/GenBank/DDBJ databases">
        <authorList>
            <person name="Zhao J."/>
        </authorList>
    </citation>
    <scope>NUCLEOTIDE SEQUENCE [LARGE SCALE GENOMIC DNA]</scope>
    <source>
        <strain evidence="6">GSSD-12</strain>
    </source>
</reference>
<dbReference type="NCBIfam" id="TIGR02353">
    <property type="entry name" value="NRPS_term_dom"/>
    <property type="match status" value="1"/>
</dbReference>
<dbReference type="Gene3D" id="2.160.10.10">
    <property type="entry name" value="Hexapeptide repeat proteins"/>
    <property type="match status" value="3"/>
</dbReference>
<dbReference type="GO" id="GO:0044550">
    <property type="term" value="P:secondary metabolite biosynthetic process"/>
    <property type="evidence" value="ECO:0007669"/>
    <property type="project" value="TreeGrafter"/>
</dbReference>
<keyword evidence="3" id="KW-1133">Transmembrane helix</keyword>
<dbReference type="InterPro" id="IPR010071">
    <property type="entry name" value="AA_adenyl_dom"/>
</dbReference>
<dbReference type="Pfam" id="PF13193">
    <property type="entry name" value="AMP-binding_C"/>
    <property type="match status" value="1"/>
</dbReference>
<keyword evidence="1" id="KW-0596">Phosphopantetheine</keyword>
<protein>
    <submittedName>
        <fullName evidence="5">Amino acid adenylation domain-containing protein</fullName>
    </submittedName>
</protein>
<dbReference type="GO" id="GO:0031177">
    <property type="term" value="F:phosphopantetheine binding"/>
    <property type="evidence" value="ECO:0007669"/>
    <property type="project" value="TreeGrafter"/>
</dbReference>
<feature type="transmembrane region" description="Helical" evidence="3">
    <location>
        <begin position="892"/>
        <end position="916"/>
    </location>
</feature>
<dbReference type="PANTHER" id="PTHR45527">
    <property type="entry name" value="NONRIBOSOMAL PEPTIDE SYNTHETASE"/>
    <property type="match status" value="1"/>
</dbReference>
<organism evidence="5 6">
    <name type="scientific">Streptomyces paludis</name>
    <dbReference type="NCBI Taxonomy" id="2282738"/>
    <lineage>
        <taxon>Bacteria</taxon>
        <taxon>Bacillati</taxon>
        <taxon>Actinomycetota</taxon>
        <taxon>Actinomycetes</taxon>
        <taxon>Kitasatosporales</taxon>
        <taxon>Streptomycetaceae</taxon>
        <taxon>Streptomyces</taxon>
    </lineage>
</organism>
<feature type="transmembrane region" description="Helical" evidence="3">
    <location>
        <begin position="629"/>
        <end position="649"/>
    </location>
</feature>
<dbReference type="FunFam" id="3.40.50.12780:FF:000012">
    <property type="entry name" value="Non-ribosomal peptide synthetase"/>
    <property type="match status" value="1"/>
</dbReference>
<dbReference type="PROSITE" id="PS00455">
    <property type="entry name" value="AMP_BINDING"/>
    <property type="match status" value="1"/>
</dbReference>
<dbReference type="SUPFAM" id="SSF56801">
    <property type="entry name" value="Acetyl-CoA synthetase-like"/>
    <property type="match status" value="1"/>
</dbReference>
<feature type="transmembrane region" description="Helical" evidence="3">
    <location>
        <begin position="1132"/>
        <end position="1160"/>
    </location>
</feature>
<dbReference type="CDD" id="cd05930">
    <property type="entry name" value="A_NRPS"/>
    <property type="match status" value="1"/>
</dbReference>
<dbReference type="Gene3D" id="3.40.50.1820">
    <property type="entry name" value="alpha/beta hydrolase"/>
    <property type="match status" value="1"/>
</dbReference>
<dbReference type="PROSITE" id="PS00012">
    <property type="entry name" value="PHOSPHOPANTETHEINE"/>
    <property type="match status" value="1"/>
</dbReference>
<dbReference type="InterPro" id="IPR012728">
    <property type="entry name" value="Pls/PosA_C"/>
</dbReference>
<name>A0A345HZJ1_9ACTN</name>
<dbReference type="SUPFAM" id="SSF47336">
    <property type="entry name" value="ACP-like"/>
    <property type="match status" value="1"/>
</dbReference>
<feature type="transmembrane region" description="Helical" evidence="3">
    <location>
        <begin position="701"/>
        <end position="728"/>
    </location>
</feature>
<dbReference type="InterPro" id="IPR006162">
    <property type="entry name" value="Ppantetheine_attach_site"/>
</dbReference>
<dbReference type="Proteomes" id="UP000253868">
    <property type="component" value="Chromosome"/>
</dbReference>
<dbReference type="InterPro" id="IPR011004">
    <property type="entry name" value="Trimer_LpxA-like_sf"/>
</dbReference>
<dbReference type="PANTHER" id="PTHR45527:SF1">
    <property type="entry name" value="FATTY ACID SYNTHASE"/>
    <property type="match status" value="1"/>
</dbReference>
<dbReference type="InterPro" id="IPR029058">
    <property type="entry name" value="AB_hydrolase_fold"/>
</dbReference>
<evidence type="ECO:0000259" key="4">
    <source>
        <dbReference type="PROSITE" id="PS50075"/>
    </source>
</evidence>
<dbReference type="GO" id="GO:0005737">
    <property type="term" value="C:cytoplasm"/>
    <property type="evidence" value="ECO:0007669"/>
    <property type="project" value="TreeGrafter"/>
</dbReference>
<dbReference type="OrthoDB" id="2472181at2"/>
<dbReference type="Pfam" id="PF00550">
    <property type="entry name" value="PP-binding"/>
    <property type="match status" value="1"/>
</dbReference>
<feature type="transmembrane region" description="Helical" evidence="3">
    <location>
        <begin position="862"/>
        <end position="886"/>
    </location>
</feature>
<gene>
    <name evidence="5" type="ORF">DVK44_35185</name>
</gene>
<dbReference type="EMBL" id="CP031194">
    <property type="protein sequence ID" value="AXG82115.1"/>
    <property type="molecule type" value="Genomic_DNA"/>
</dbReference>
<feature type="transmembrane region" description="Helical" evidence="3">
    <location>
        <begin position="1181"/>
        <end position="1204"/>
    </location>
</feature>
<dbReference type="NCBIfam" id="TIGR01733">
    <property type="entry name" value="AA-adenyl-dom"/>
    <property type="match status" value="1"/>
</dbReference>
<dbReference type="InterPro" id="IPR042099">
    <property type="entry name" value="ANL_N_sf"/>
</dbReference>
<keyword evidence="3" id="KW-0472">Membrane</keyword>
<evidence type="ECO:0000313" key="6">
    <source>
        <dbReference type="Proteomes" id="UP000253868"/>
    </source>
</evidence>
<dbReference type="InterPro" id="IPR000873">
    <property type="entry name" value="AMP-dep_synth/lig_dom"/>
</dbReference>
<keyword evidence="3" id="KW-0812">Transmembrane</keyword>
<dbReference type="InterPro" id="IPR020845">
    <property type="entry name" value="AMP-binding_CS"/>
</dbReference>
<dbReference type="KEGG" id="spad:DVK44_35185"/>
<keyword evidence="6" id="KW-1185">Reference proteome</keyword>
<dbReference type="GO" id="GO:0043041">
    <property type="term" value="P:amino acid activation for nonribosomal peptide biosynthetic process"/>
    <property type="evidence" value="ECO:0007669"/>
    <property type="project" value="TreeGrafter"/>
</dbReference>
<evidence type="ECO:0000256" key="1">
    <source>
        <dbReference type="ARBA" id="ARBA00022450"/>
    </source>
</evidence>
<dbReference type="Gene3D" id="3.30.300.30">
    <property type="match status" value="1"/>
</dbReference>
<dbReference type="InterPro" id="IPR045851">
    <property type="entry name" value="AMP-bd_C_sf"/>
</dbReference>
<dbReference type="Pfam" id="PF00501">
    <property type="entry name" value="AMP-binding"/>
    <property type="match status" value="1"/>
</dbReference>
<dbReference type="PROSITE" id="PS50075">
    <property type="entry name" value="CARRIER"/>
    <property type="match status" value="1"/>
</dbReference>